<dbReference type="PANTHER" id="PTHR46218">
    <property type="entry name" value="LASP"/>
    <property type="match status" value="1"/>
</dbReference>
<feature type="region of interest" description="Disordered" evidence="6">
    <location>
        <begin position="126"/>
        <end position="149"/>
    </location>
</feature>
<dbReference type="SUPFAM" id="SSF57716">
    <property type="entry name" value="Glucocorticoid receptor-like (DNA-binding domain)"/>
    <property type="match status" value="1"/>
</dbReference>
<gene>
    <name evidence="8" type="primary">Lasp</name>
    <name evidence="8" type="ORF">FJT64_003872</name>
</gene>
<evidence type="ECO:0000256" key="4">
    <source>
        <dbReference type="ARBA" id="ARBA00023038"/>
    </source>
</evidence>
<evidence type="ECO:0000256" key="3">
    <source>
        <dbReference type="ARBA" id="ARBA00022833"/>
    </source>
</evidence>
<evidence type="ECO:0000256" key="5">
    <source>
        <dbReference type="PROSITE-ProRule" id="PRU00125"/>
    </source>
</evidence>
<protein>
    <submittedName>
        <fullName evidence="8">LIM and SH3 domain protein Lasp</fullName>
    </submittedName>
</protein>
<dbReference type="Pfam" id="PF00412">
    <property type="entry name" value="LIM"/>
    <property type="match status" value="1"/>
</dbReference>
<keyword evidence="3 5" id="KW-0862">Zinc</keyword>
<feature type="compositionally biased region" description="Basic and acidic residues" evidence="6">
    <location>
        <begin position="126"/>
        <end position="135"/>
    </location>
</feature>
<evidence type="ECO:0000256" key="2">
    <source>
        <dbReference type="ARBA" id="ARBA00022737"/>
    </source>
</evidence>
<dbReference type="GO" id="GO:0005737">
    <property type="term" value="C:cytoplasm"/>
    <property type="evidence" value="ECO:0007669"/>
    <property type="project" value="UniProtKB-ARBA"/>
</dbReference>
<dbReference type="Gene3D" id="2.10.110.10">
    <property type="entry name" value="Cysteine Rich Protein"/>
    <property type="match status" value="1"/>
</dbReference>
<dbReference type="InterPro" id="IPR000900">
    <property type="entry name" value="Nebulin_repeat"/>
</dbReference>
<dbReference type="PANTHER" id="PTHR46218:SF4">
    <property type="entry name" value="LIM AND SH3 DOMAIN PROTEIN LASP"/>
    <property type="match status" value="1"/>
</dbReference>
<dbReference type="GO" id="GO:0046872">
    <property type="term" value="F:metal ion binding"/>
    <property type="evidence" value="ECO:0007669"/>
    <property type="project" value="UniProtKB-KW"/>
</dbReference>
<keyword evidence="2" id="KW-0677">Repeat</keyword>
<dbReference type="SMART" id="SM00227">
    <property type="entry name" value="NEBU"/>
    <property type="match status" value="2"/>
</dbReference>
<dbReference type="PROSITE" id="PS51216">
    <property type="entry name" value="NEBULIN"/>
    <property type="match status" value="2"/>
</dbReference>
<dbReference type="FunFam" id="2.10.110.10:FF:000087">
    <property type="entry name" value="LIM zinc-binding domain-containing Nebulette"/>
    <property type="match status" value="1"/>
</dbReference>
<sequence length="546" mass="61495">MNKKCGKCTKTVYPTEELKCLDKSWHKGCFRCWECGMALNMRTYKGFNKLPYCEAHIPKPKATTVAETPELARIAENTKIQSNVKYHAEFEAAKGKFTTVADDPETLRIKQNTKIISNAAYHGELEKKADMDQRRHLTGQNGDAGRYRFSHNSRLARKLNTLNAYLTRGQDEILAMAERAKRKREAARAEREVELEPGAEPGTESGPGQGRRGDGGRRRRLKARREDGLKRWTLGVAKRSLVGELTESVASRLETMSLDDWKASRCNAARVRETWQRIQAQERRRRPTARPRRRLTIQDCTEETAEPDRVSYRRHVIQDLDGVTQRQVMLREARRAGGAALDRRQLSSLLTYGEAGATVSESISVTDTRLERQDGRRHQLERVELSKYGIGAHLLEEEEEEEQEELDTEDEAEELAEDGPEEQLRPVFDYPQLAGPHPCGACLDEILSATAGCPDGQQLLPLLLGVFGSRRNHVIFSFDDDDLVGRGGGGIDRTRLRGGIEGREGLVHWLDSARSALALARSRFPPSPSACLPRVRALARRPPPQS</sequence>
<dbReference type="OrthoDB" id="191061at2759"/>
<feature type="domain" description="LIM zinc-binding" evidence="7">
    <location>
        <begin position="3"/>
        <end position="63"/>
    </location>
</feature>
<dbReference type="AlphaFoldDB" id="A0A6A4VX01"/>
<organism evidence="8 9">
    <name type="scientific">Amphibalanus amphitrite</name>
    <name type="common">Striped barnacle</name>
    <name type="synonym">Balanus amphitrite</name>
    <dbReference type="NCBI Taxonomy" id="1232801"/>
    <lineage>
        <taxon>Eukaryota</taxon>
        <taxon>Metazoa</taxon>
        <taxon>Ecdysozoa</taxon>
        <taxon>Arthropoda</taxon>
        <taxon>Crustacea</taxon>
        <taxon>Multicrustacea</taxon>
        <taxon>Cirripedia</taxon>
        <taxon>Thoracica</taxon>
        <taxon>Thoracicalcarea</taxon>
        <taxon>Balanomorpha</taxon>
        <taxon>Balanoidea</taxon>
        <taxon>Balanidae</taxon>
        <taxon>Amphibalaninae</taxon>
        <taxon>Amphibalanus</taxon>
    </lineage>
</organism>
<dbReference type="GO" id="GO:0005925">
    <property type="term" value="C:focal adhesion"/>
    <property type="evidence" value="ECO:0007669"/>
    <property type="project" value="TreeGrafter"/>
</dbReference>
<dbReference type="PROSITE" id="PS00478">
    <property type="entry name" value="LIM_DOMAIN_1"/>
    <property type="match status" value="1"/>
</dbReference>
<accession>A0A6A4VX01</accession>
<dbReference type="EMBL" id="VIIS01001411">
    <property type="protein sequence ID" value="KAF0298745.1"/>
    <property type="molecule type" value="Genomic_DNA"/>
</dbReference>
<dbReference type="InterPro" id="IPR001781">
    <property type="entry name" value="Znf_LIM"/>
</dbReference>
<dbReference type="SMART" id="SM00132">
    <property type="entry name" value="LIM"/>
    <property type="match status" value="1"/>
</dbReference>
<feature type="region of interest" description="Disordered" evidence="6">
    <location>
        <begin position="396"/>
        <end position="423"/>
    </location>
</feature>
<dbReference type="CDD" id="cd09447">
    <property type="entry name" value="LIM_LASP"/>
    <property type="match status" value="1"/>
</dbReference>
<dbReference type="GO" id="GO:0051015">
    <property type="term" value="F:actin filament binding"/>
    <property type="evidence" value="ECO:0007669"/>
    <property type="project" value="TreeGrafter"/>
</dbReference>
<keyword evidence="1 5" id="KW-0479">Metal-binding</keyword>
<dbReference type="Pfam" id="PF00880">
    <property type="entry name" value="Nebulin"/>
    <property type="match status" value="2"/>
</dbReference>
<evidence type="ECO:0000256" key="1">
    <source>
        <dbReference type="ARBA" id="ARBA00022723"/>
    </source>
</evidence>
<dbReference type="Proteomes" id="UP000440578">
    <property type="component" value="Unassembled WGS sequence"/>
</dbReference>
<dbReference type="PROSITE" id="PS50023">
    <property type="entry name" value="LIM_DOMAIN_2"/>
    <property type="match status" value="1"/>
</dbReference>
<keyword evidence="4 5" id="KW-0440">LIM domain</keyword>
<feature type="region of interest" description="Disordered" evidence="6">
    <location>
        <begin position="185"/>
        <end position="224"/>
    </location>
</feature>
<evidence type="ECO:0000259" key="7">
    <source>
        <dbReference type="PROSITE" id="PS50023"/>
    </source>
</evidence>
<proteinExistence type="predicted"/>
<keyword evidence="9" id="KW-1185">Reference proteome</keyword>
<comment type="caution">
    <text evidence="8">The sequence shown here is derived from an EMBL/GenBank/DDBJ whole genome shotgun (WGS) entry which is preliminary data.</text>
</comment>
<evidence type="ECO:0000256" key="6">
    <source>
        <dbReference type="SAM" id="MobiDB-lite"/>
    </source>
</evidence>
<evidence type="ECO:0000313" key="8">
    <source>
        <dbReference type="EMBL" id="KAF0298745.1"/>
    </source>
</evidence>
<evidence type="ECO:0000313" key="9">
    <source>
        <dbReference type="Proteomes" id="UP000440578"/>
    </source>
</evidence>
<feature type="compositionally biased region" description="Acidic residues" evidence="6">
    <location>
        <begin position="396"/>
        <end position="421"/>
    </location>
</feature>
<name>A0A6A4VX01_AMPAM</name>
<dbReference type="InterPro" id="IPR051759">
    <property type="entry name" value="LIM-SH3_domain_protein"/>
</dbReference>
<reference evidence="8 9" key="1">
    <citation type="submission" date="2019-07" db="EMBL/GenBank/DDBJ databases">
        <title>Draft genome assembly of a fouling barnacle, Amphibalanus amphitrite (Darwin, 1854): The first reference genome for Thecostraca.</title>
        <authorList>
            <person name="Kim W."/>
        </authorList>
    </citation>
    <scope>NUCLEOTIDE SEQUENCE [LARGE SCALE GENOMIC DNA]</scope>
    <source>
        <strain evidence="8">SNU_AA5</strain>
        <tissue evidence="8">Soma without cirri and trophi</tissue>
    </source>
</reference>